<proteinExistence type="predicted"/>
<reference evidence="1" key="2">
    <citation type="journal article" date="2021" name="Genome Biol. Evol.">
        <title>Developing a high-quality reference genome for a parasitic bivalve with doubly uniparental inheritance (Bivalvia: Unionida).</title>
        <authorList>
            <person name="Smith C.H."/>
        </authorList>
    </citation>
    <scope>NUCLEOTIDE SEQUENCE</scope>
    <source>
        <strain evidence="1">CHS0354</strain>
        <tissue evidence="1">Mantle</tissue>
    </source>
</reference>
<protein>
    <submittedName>
        <fullName evidence="1">Uncharacterized protein</fullName>
    </submittedName>
</protein>
<sequence length="317" mass="37015">MPRLNPAKFEDNFLKDRELFEVMRSRKVYQVQFDLMRNHRKQIRAIEIAEKSYFSGYENRRVLFLQRMAEQVKQRSKIKSDTGTEEKNTREMNQKVSKLYHGTNIESLAENGNCSRRVDIAGLEHFTDTKGARISKNPGMEMKLNFNSDEFDSALRSVEYHKAAKPMKQHVGVKTNKEGKMNERYGDAKEMSDYKFETQLSKHVPKIDRKGLNEKTKCVKRSNSKKTSISLPELSIFTKPMVSMEIGGVTPDGRLILTKKDYDEYLHRFHLARDARLDRVRRKSHTLEQLVARFRLAEDVPENRFGTESTMSHSVKK</sequence>
<comment type="caution">
    <text evidence="1">The sequence shown here is derived from an EMBL/GenBank/DDBJ whole genome shotgun (WGS) entry which is preliminary data.</text>
</comment>
<reference evidence="1" key="1">
    <citation type="journal article" date="2021" name="Genome Biol. Evol.">
        <title>A High-Quality Reference Genome for a Parasitic Bivalve with Doubly Uniparental Inheritance (Bivalvia: Unionida).</title>
        <authorList>
            <person name="Smith C.H."/>
        </authorList>
    </citation>
    <scope>NUCLEOTIDE SEQUENCE</scope>
    <source>
        <strain evidence="1">CHS0354</strain>
    </source>
</reference>
<evidence type="ECO:0000313" key="1">
    <source>
        <dbReference type="EMBL" id="KAK3596756.1"/>
    </source>
</evidence>
<gene>
    <name evidence="1" type="ORF">CHS0354_038755</name>
</gene>
<name>A0AAE0SRZ4_9BIVA</name>
<evidence type="ECO:0000313" key="2">
    <source>
        <dbReference type="Proteomes" id="UP001195483"/>
    </source>
</evidence>
<accession>A0AAE0SRZ4</accession>
<organism evidence="1 2">
    <name type="scientific">Potamilus streckersoni</name>
    <dbReference type="NCBI Taxonomy" id="2493646"/>
    <lineage>
        <taxon>Eukaryota</taxon>
        <taxon>Metazoa</taxon>
        <taxon>Spiralia</taxon>
        <taxon>Lophotrochozoa</taxon>
        <taxon>Mollusca</taxon>
        <taxon>Bivalvia</taxon>
        <taxon>Autobranchia</taxon>
        <taxon>Heteroconchia</taxon>
        <taxon>Palaeoheterodonta</taxon>
        <taxon>Unionida</taxon>
        <taxon>Unionoidea</taxon>
        <taxon>Unionidae</taxon>
        <taxon>Ambleminae</taxon>
        <taxon>Lampsilini</taxon>
        <taxon>Potamilus</taxon>
    </lineage>
</organism>
<dbReference type="EMBL" id="JAEAOA010002253">
    <property type="protein sequence ID" value="KAK3596756.1"/>
    <property type="molecule type" value="Genomic_DNA"/>
</dbReference>
<reference evidence="1" key="3">
    <citation type="submission" date="2023-05" db="EMBL/GenBank/DDBJ databases">
        <authorList>
            <person name="Smith C.H."/>
        </authorList>
    </citation>
    <scope>NUCLEOTIDE SEQUENCE</scope>
    <source>
        <strain evidence="1">CHS0354</strain>
        <tissue evidence="1">Mantle</tissue>
    </source>
</reference>
<keyword evidence="2" id="KW-1185">Reference proteome</keyword>
<dbReference type="Proteomes" id="UP001195483">
    <property type="component" value="Unassembled WGS sequence"/>
</dbReference>
<dbReference type="AlphaFoldDB" id="A0AAE0SRZ4"/>